<organism evidence="3 4">
    <name type="scientific">Actinophytocola oryzae</name>
    <dbReference type="NCBI Taxonomy" id="502181"/>
    <lineage>
        <taxon>Bacteria</taxon>
        <taxon>Bacillati</taxon>
        <taxon>Actinomycetota</taxon>
        <taxon>Actinomycetes</taxon>
        <taxon>Pseudonocardiales</taxon>
        <taxon>Pseudonocardiaceae</taxon>
    </lineage>
</organism>
<dbReference type="PROSITE" id="PS51257">
    <property type="entry name" value="PROKAR_LIPOPROTEIN"/>
    <property type="match status" value="1"/>
</dbReference>
<accession>A0A4R7W4I1</accession>
<dbReference type="Proteomes" id="UP000294927">
    <property type="component" value="Unassembled WGS sequence"/>
</dbReference>
<comment type="caution">
    <text evidence="3">The sequence shown here is derived from an EMBL/GenBank/DDBJ whole genome shotgun (WGS) entry which is preliminary data.</text>
</comment>
<gene>
    <name evidence="3" type="ORF">CLV71_101503</name>
</gene>
<evidence type="ECO:0008006" key="5">
    <source>
        <dbReference type="Google" id="ProtNLM"/>
    </source>
</evidence>
<dbReference type="AlphaFoldDB" id="A0A4R7W4I1"/>
<dbReference type="EMBL" id="SOCP01000001">
    <property type="protein sequence ID" value="TDV57630.1"/>
    <property type="molecule type" value="Genomic_DNA"/>
</dbReference>
<dbReference type="Gene3D" id="3.30.10.20">
    <property type="match status" value="1"/>
</dbReference>
<feature type="region of interest" description="Disordered" evidence="1">
    <location>
        <begin position="23"/>
        <end position="56"/>
    </location>
</feature>
<reference evidence="3 4" key="1">
    <citation type="submission" date="2019-03" db="EMBL/GenBank/DDBJ databases">
        <title>Genomic Encyclopedia of Archaeal and Bacterial Type Strains, Phase II (KMG-II): from individual species to whole genera.</title>
        <authorList>
            <person name="Goeker M."/>
        </authorList>
    </citation>
    <scope>NUCLEOTIDE SEQUENCE [LARGE SCALE GENOMIC DNA]</scope>
    <source>
        <strain evidence="3 4">DSM 45499</strain>
    </source>
</reference>
<name>A0A4R7W4I1_9PSEU</name>
<evidence type="ECO:0000313" key="3">
    <source>
        <dbReference type="EMBL" id="TDV57630.1"/>
    </source>
</evidence>
<protein>
    <recommendedName>
        <fullName evidence="5">PASTA domain-containing protein</fullName>
    </recommendedName>
</protein>
<sequence length="135" mass="13899">MRTIATIVCAVAVLTATAGCDGISPPGQESSQAPAPPAPPASTQPGAPTGEEPAQDQWTMPNLVGAVLQDAQDQIQQLTGGAVYFTDSHDLTGEGRNQVLDANWQVCDQNVPPGTALTVTSKIDFGVVKVDESCP</sequence>
<evidence type="ECO:0000256" key="1">
    <source>
        <dbReference type="SAM" id="MobiDB-lite"/>
    </source>
</evidence>
<feature type="signal peptide" evidence="2">
    <location>
        <begin position="1"/>
        <end position="18"/>
    </location>
</feature>
<dbReference type="RefSeq" id="WP_133900871.1">
    <property type="nucleotide sequence ID" value="NZ_SOCP01000001.1"/>
</dbReference>
<keyword evidence="4" id="KW-1185">Reference proteome</keyword>
<evidence type="ECO:0000256" key="2">
    <source>
        <dbReference type="SAM" id="SignalP"/>
    </source>
</evidence>
<keyword evidence="2" id="KW-0732">Signal</keyword>
<proteinExistence type="predicted"/>
<evidence type="ECO:0000313" key="4">
    <source>
        <dbReference type="Proteomes" id="UP000294927"/>
    </source>
</evidence>
<dbReference type="OrthoDB" id="4335972at2"/>
<feature type="chain" id="PRO_5020393723" description="PASTA domain-containing protein" evidence="2">
    <location>
        <begin position="19"/>
        <end position="135"/>
    </location>
</feature>